<name>A0A6A6Z776_9PEZI</name>
<feature type="region of interest" description="Disordered" evidence="1">
    <location>
        <begin position="182"/>
        <end position="217"/>
    </location>
</feature>
<reference evidence="5" key="2">
    <citation type="submission" date="2020-04" db="EMBL/GenBank/DDBJ databases">
        <authorList>
            <consortium name="NCBI Genome Project"/>
        </authorList>
    </citation>
    <scope>NUCLEOTIDE SEQUENCE</scope>
    <source>
        <strain evidence="5">CBS 304.34</strain>
    </source>
</reference>
<evidence type="ECO:0000313" key="5">
    <source>
        <dbReference type="RefSeq" id="XP_033583118.1"/>
    </source>
</evidence>
<dbReference type="SUPFAM" id="SSF48464">
    <property type="entry name" value="ENTH/VHS domain"/>
    <property type="match status" value="1"/>
</dbReference>
<sequence length="500" mass="53761">MVLKRFQSMLNKRPGGAPDDSLASDLDTPEANAARGVRLFCESGSANTGEEVLHLPIIVESAVASPNAAAAACSQIKKFLSKENYTRPHVQYNAIMLIRILADNPGQSFTKNMDKSFADTVKHLLRNGRDPSVGQILRETLDALERDKAYDTNLNAVFAMWRKEKGLMASAGHPPQSFGPRTLNAPAWSGGGAPPGVTSESYGRNSRPERALPPPTELSARVEEARTSAKLLLQLVQSTPPNELPGNDLVKEFADRCLAAQRSIQNYINCDNPPPDDDTMLTLIETNEQLSLAASKHQRAVLQARKVLGPSPVPTPPISTANNDYPLPAIPQSSAPQLPPFTQTNSISPRDPNPIPAYTAPSPIPIALQAAPHRTRTASPSSNYPDDPFSDHGSNAYDHPASPSNAPPPPPPPRTSGSPNSYHPGYSTSPSYLQRQESAGNNVTMHGGASPPNGGEQDAWSSEPRTPEQVGRRPVGGGVGRRESEDVSPVAEREQVTYRY</sequence>
<feature type="region of interest" description="Disordered" evidence="1">
    <location>
        <begin position="308"/>
        <end position="500"/>
    </location>
</feature>
<feature type="compositionally biased region" description="Basic and acidic residues" evidence="1">
    <location>
        <begin position="480"/>
        <end position="500"/>
    </location>
</feature>
<keyword evidence="4" id="KW-1185">Reference proteome</keyword>
<protein>
    <recommendedName>
        <fullName evidence="2">GAT domain-containing protein</fullName>
    </recommendedName>
</protein>
<evidence type="ECO:0000256" key="1">
    <source>
        <dbReference type="SAM" id="MobiDB-lite"/>
    </source>
</evidence>
<dbReference type="SUPFAM" id="SSF89009">
    <property type="entry name" value="GAT-like domain"/>
    <property type="match status" value="1"/>
</dbReference>
<dbReference type="GO" id="GO:0043130">
    <property type="term" value="F:ubiquitin binding"/>
    <property type="evidence" value="ECO:0007669"/>
    <property type="project" value="InterPro"/>
</dbReference>
<dbReference type="InterPro" id="IPR008942">
    <property type="entry name" value="ENTH_VHS"/>
</dbReference>
<dbReference type="EMBL" id="MU003693">
    <property type="protein sequence ID" value="KAF2816154.1"/>
    <property type="molecule type" value="Genomic_DNA"/>
</dbReference>
<gene>
    <name evidence="3 5" type="ORF">BDZ99DRAFT_406676</name>
</gene>
<feature type="domain" description="GAT" evidence="2">
    <location>
        <begin position="213"/>
        <end position="302"/>
    </location>
</feature>
<reference evidence="5" key="3">
    <citation type="submission" date="2025-04" db="UniProtKB">
        <authorList>
            <consortium name="RefSeq"/>
        </authorList>
    </citation>
    <scope>IDENTIFICATION</scope>
    <source>
        <strain evidence="5">CBS 304.34</strain>
    </source>
</reference>
<reference evidence="3 5" key="1">
    <citation type="journal article" date="2020" name="Stud. Mycol.">
        <title>101 Dothideomycetes genomes: a test case for predicting lifestyles and emergence of pathogens.</title>
        <authorList>
            <person name="Haridas S."/>
            <person name="Albert R."/>
            <person name="Binder M."/>
            <person name="Bloem J."/>
            <person name="Labutti K."/>
            <person name="Salamov A."/>
            <person name="Andreopoulos B."/>
            <person name="Baker S."/>
            <person name="Barry K."/>
            <person name="Bills G."/>
            <person name="Bluhm B."/>
            <person name="Cannon C."/>
            <person name="Castanera R."/>
            <person name="Culley D."/>
            <person name="Daum C."/>
            <person name="Ezra D."/>
            <person name="Gonzalez J."/>
            <person name="Henrissat B."/>
            <person name="Kuo A."/>
            <person name="Liang C."/>
            <person name="Lipzen A."/>
            <person name="Lutzoni F."/>
            <person name="Magnuson J."/>
            <person name="Mondo S."/>
            <person name="Nolan M."/>
            <person name="Ohm R."/>
            <person name="Pangilinan J."/>
            <person name="Park H.-J."/>
            <person name="Ramirez L."/>
            <person name="Alfaro M."/>
            <person name="Sun H."/>
            <person name="Tritt A."/>
            <person name="Yoshinaga Y."/>
            <person name="Zwiers L.-H."/>
            <person name="Turgeon B."/>
            <person name="Goodwin S."/>
            <person name="Spatafora J."/>
            <person name="Crous P."/>
            <person name="Grigoriev I."/>
        </authorList>
    </citation>
    <scope>NUCLEOTIDE SEQUENCE</scope>
    <source>
        <strain evidence="3 5">CBS 304.34</strain>
    </source>
</reference>
<dbReference type="PROSITE" id="PS50909">
    <property type="entry name" value="GAT"/>
    <property type="match status" value="1"/>
</dbReference>
<dbReference type="Gene3D" id="1.20.58.160">
    <property type="match status" value="1"/>
</dbReference>
<accession>A0A6A6Z776</accession>
<evidence type="ECO:0000259" key="2">
    <source>
        <dbReference type="PROSITE" id="PS50909"/>
    </source>
</evidence>
<evidence type="ECO:0000313" key="3">
    <source>
        <dbReference type="EMBL" id="KAF2816154.1"/>
    </source>
</evidence>
<dbReference type="GO" id="GO:0035091">
    <property type="term" value="F:phosphatidylinositol binding"/>
    <property type="evidence" value="ECO:0007669"/>
    <property type="project" value="InterPro"/>
</dbReference>
<dbReference type="CDD" id="cd21383">
    <property type="entry name" value="GAT_GGA_Tom1-like"/>
    <property type="match status" value="1"/>
</dbReference>
<dbReference type="AlphaFoldDB" id="A0A6A6Z776"/>
<evidence type="ECO:0000313" key="4">
    <source>
        <dbReference type="Proteomes" id="UP000504636"/>
    </source>
</evidence>
<feature type="compositionally biased region" description="Pro residues" evidence="1">
    <location>
        <begin position="405"/>
        <end position="414"/>
    </location>
</feature>
<proteinExistence type="predicted"/>
<feature type="compositionally biased region" description="Polar residues" evidence="1">
    <location>
        <begin position="331"/>
        <end position="348"/>
    </location>
</feature>
<organism evidence="3">
    <name type="scientific">Mytilinidion resinicola</name>
    <dbReference type="NCBI Taxonomy" id="574789"/>
    <lineage>
        <taxon>Eukaryota</taxon>
        <taxon>Fungi</taxon>
        <taxon>Dikarya</taxon>
        <taxon>Ascomycota</taxon>
        <taxon>Pezizomycotina</taxon>
        <taxon>Dothideomycetes</taxon>
        <taxon>Pleosporomycetidae</taxon>
        <taxon>Mytilinidiales</taxon>
        <taxon>Mytilinidiaceae</taxon>
        <taxon>Mytilinidion</taxon>
    </lineage>
</organism>
<dbReference type="Gene3D" id="1.25.40.90">
    <property type="match status" value="1"/>
</dbReference>
<dbReference type="GeneID" id="54457350"/>
<dbReference type="InterPro" id="IPR038425">
    <property type="entry name" value="GAT_sf"/>
</dbReference>
<dbReference type="Pfam" id="PF03127">
    <property type="entry name" value="GAT"/>
    <property type="match status" value="1"/>
</dbReference>
<dbReference type="Proteomes" id="UP000504636">
    <property type="component" value="Unplaced"/>
</dbReference>
<dbReference type="RefSeq" id="XP_033583118.1">
    <property type="nucleotide sequence ID" value="XM_033716457.1"/>
</dbReference>
<feature type="compositionally biased region" description="Polar residues" evidence="1">
    <location>
        <begin position="426"/>
        <end position="444"/>
    </location>
</feature>
<dbReference type="InterPro" id="IPR004152">
    <property type="entry name" value="GAT_dom"/>
</dbReference>
<dbReference type="OrthoDB" id="5393057at2759"/>